<proteinExistence type="predicted"/>
<evidence type="ECO:0000256" key="1">
    <source>
        <dbReference type="SAM" id="Phobius"/>
    </source>
</evidence>
<name>A0AA97CZ23_9ACTN</name>
<protein>
    <recommendedName>
        <fullName evidence="3">J domain-containing protein</fullName>
    </recommendedName>
</protein>
<keyword evidence="1" id="KW-0812">Transmembrane</keyword>
<keyword evidence="1" id="KW-1133">Transmembrane helix</keyword>
<organism evidence="2">
    <name type="scientific">Gordonia sp. MP11Mi</name>
    <dbReference type="NCBI Taxonomy" id="3022769"/>
    <lineage>
        <taxon>Bacteria</taxon>
        <taxon>Bacillati</taxon>
        <taxon>Actinomycetota</taxon>
        <taxon>Actinomycetes</taxon>
        <taxon>Mycobacteriales</taxon>
        <taxon>Gordoniaceae</taxon>
        <taxon>Gordonia</taxon>
    </lineage>
</organism>
<sequence length="335" mass="35244">MPAPGPNQPTDYYGALGLRPASPTHALVSQLSHRAAQLPPGPERDYVEQARAILGDPRKRPIYDGRLNDSTAPAWTPRELHEFALAQPPRTAATGALSMLTAIPRRVLTGIVAGLAVLLVLIIALVSCSGSGSDDVSADTASGLGPEAAASASTTVDASCEIVALDGEIPNQAAWSATNDYALQLTGQYPIASPQSARNPISIINGVHQYADHTIGVQSDNHRDQIDVMPQYLSVHSPSGPPVKVIEQTGVNIDYTPLPTPISKNTEFSGRYRIVAGDVGDDYLPTVGLAGQPEAGNLSVLYGVADKFQPNTVWLVIDGGARLFKAQLVKGTSCE</sequence>
<gene>
    <name evidence="2" type="ORF">MP11Mi_27420</name>
</gene>
<reference evidence="2" key="1">
    <citation type="submission" date="2023-06" db="EMBL/GenBank/DDBJ databases">
        <title>Gordonia sp. nov. and Pseudochrobactrum sp. nov., two species isolated from the burying beetle Nicrophorus vespilloides.</title>
        <authorList>
            <person name="Poehlein A."/>
            <person name="Guzman J."/>
            <person name="Daniel R."/>
            <person name="Vilcinskas A."/>
        </authorList>
    </citation>
    <scope>NUCLEOTIDE SEQUENCE</scope>
    <source>
        <strain evidence="2">MP11Mi</strain>
    </source>
</reference>
<evidence type="ECO:0000313" key="2">
    <source>
        <dbReference type="EMBL" id="WOC13638.1"/>
    </source>
</evidence>
<dbReference type="AlphaFoldDB" id="A0AA97CZ23"/>
<accession>A0AA97CZ23</accession>
<evidence type="ECO:0008006" key="3">
    <source>
        <dbReference type="Google" id="ProtNLM"/>
    </source>
</evidence>
<dbReference type="RefSeq" id="WP_420039442.1">
    <property type="nucleotide sequence ID" value="NZ_CP128986.1"/>
</dbReference>
<keyword evidence="1" id="KW-0472">Membrane</keyword>
<feature type="transmembrane region" description="Helical" evidence="1">
    <location>
        <begin position="107"/>
        <end position="126"/>
    </location>
</feature>
<dbReference type="EMBL" id="CP128986">
    <property type="protein sequence ID" value="WOC13638.1"/>
    <property type="molecule type" value="Genomic_DNA"/>
</dbReference>